<accession>A0A366XVN0</accession>
<feature type="domain" description="Cytochrome c" evidence="5">
    <location>
        <begin position="13"/>
        <end position="94"/>
    </location>
</feature>
<dbReference type="PROSITE" id="PS51007">
    <property type="entry name" value="CYTC"/>
    <property type="match status" value="1"/>
</dbReference>
<keyword evidence="2 4" id="KW-0479">Metal-binding</keyword>
<dbReference type="GO" id="GO:0009055">
    <property type="term" value="F:electron transfer activity"/>
    <property type="evidence" value="ECO:0007669"/>
    <property type="project" value="InterPro"/>
</dbReference>
<dbReference type="InterPro" id="IPR036909">
    <property type="entry name" value="Cyt_c-like_dom_sf"/>
</dbReference>
<reference evidence="6 7" key="1">
    <citation type="submission" date="2018-07" db="EMBL/GenBank/DDBJ databases">
        <title>Lottiidibacillus patelloidae gen. nov., sp. nov., isolated from the intestinal tract of a marine limpet and the reclassification of B. taeanensis BH030017T, B. algicola KMM 3737T and B. hwajinpoensis SW-72T as genus Lottiidibacillus.</title>
        <authorList>
            <person name="Liu R."/>
            <person name="Huang Z."/>
        </authorList>
    </citation>
    <scope>NUCLEOTIDE SEQUENCE [LARGE SCALE GENOMIC DNA]</scope>
    <source>
        <strain evidence="6 7">BH030017</strain>
    </source>
</reference>
<evidence type="ECO:0000256" key="4">
    <source>
        <dbReference type="PROSITE-ProRule" id="PRU00433"/>
    </source>
</evidence>
<dbReference type="EMBL" id="QOCW01000009">
    <property type="protein sequence ID" value="RBW69628.1"/>
    <property type="molecule type" value="Genomic_DNA"/>
</dbReference>
<protein>
    <recommendedName>
        <fullName evidence="5">Cytochrome c domain-containing protein</fullName>
    </recommendedName>
</protein>
<comment type="caution">
    <text evidence="6">The sequence shown here is derived from an EMBL/GenBank/DDBJ whole genome shotgun (WGS) entry which is preliminary data.</text>
</comment>
<name>A0A366XVN0_9BACI</name>
<evidence type="ECO:0000256" key="2">
    <source>
        <dbReference type="ARBA" id="ARBA00022723"/>
    </source>
</evidence>
<dbReference type="GO" id="GO:0046872">
    <property type="term" value="F:metal ion binding"/>
    <property type="evidence" value="ECO:0007669"/>
    <property type="project" value="UniProtKB-KW"/>
</dbReference>
<evidence type="ECO:0000259" key="5">
    <source>
        <dbReference type="PROSITE" id="PS51007"/>
    </source>
</evidence>
<sequence>MQPTKENNEVVKIDETRIKVLLRSCMGCDGGNLEGVPGDGPNLHNIGARYTKEEIRDILVNGKGNGSMPKGLLEDGKAKEDDLEMLVEWLSQYQ</sequence>
<evidence type="ECO:0000313" key="7">
    <source>
        <dbReference type="Proteomes" id="UP000253314"/>
    </source>
</evidence>
<gene>
    <name evidence="6" type="ORF">DS031_10395</name>
</gene>
<proteinExistence type="predicted"/>
<dbReference type="SUPFAM" id="SSF46626">
    <property type="entry name" value="Cytochrome c"/>
    <property type="match status" value="1"/>
</dbReference>
<dbReference type="OrthoDB" id="7933886at2"/>
<dbReference type="Proteomes" id="UP000253314">
    <property type="component" value="Unassembled WGS sequence"/>
</dbReference>
<evidence type="ECO:0000256" key="1">
    <source>
        <dbReference type="ARBA" id="ARBA00022617"/>
    </source>
</evidence>
<organism evidence="6 7">
    <name type="scientific">Bacillus taeanensis</name>
    <dbReference type="NCBI Taxonomy" id="273032"/>
    <lineage>
        <taxon>Bacteria</taxon>
        <taxon>Bacillati</taxon>
        <taxon>Bacillota</taxon>
        <taxon>Bacilli</taxon>
        <taxon>Bacillales</taxon>
        <taxon>Bacillaceae</taxon>
        <taxon>Bacillus</taxon>
    </lineage>
</organism>
<dbReference type="Gene3D" id="1.10.760.10">
    <property type="entry name" value="Cytochrome c-like domain"/>
    <property type="match status" value="1"/>
</dbReference>
<evidence type="ECO:0000313" key="6">
    <source>
        <dbReference type="EMBL" id="RBW69628.1"/>
    </source>
</evidence>
<dbReference type="AlphaFoldDB" id="A0A366XVN0"/>
<keyword evidence="1 4" id="KW-0349">Heme</keyword>
<dbReference type="RefSeq" id="WP_113806014.1">
    <property type="nucleotide sequence ID" value="NZ_QOCW01000009.1"/>
</dbReference>
<dbReference type="GO" id="GO:0020037">
    <property type="term" value="F:heme binding"/>
    <property type="evidence" value="ECO:0007669"/>
    <property type="project" value="InterPro"/>
</dbReference>
<keyword evidence="3 4" id="KW-0408">Iron</keyword>
<keyword evidence="7" id="KW-1185">Reference proteome</keyword>
<evidence type="ECO:0000256" key="3">
    <source>
        <dbReference type="ARBA" id="ARBA00023004"/>
    </source>
</evidence>
<dbReference type="InterPro" id="IPR009056">
    <property type="entry name" value="Cyt_c-like_dom"/>
</dbReference>